<keyword evidence="3" id="KW-0804">Transcription</keyword>
<dbReference type="PROSITE" id="PS50995">
    <property type="entry name" value="HTH_MARR_2"/>
    <property type="match status" value="1"/>
</dbReference>
<dbReference type="SMART" id="SM00347">
    <property type="entry name" value="HTH_MARR"/>
    <property type="match status" value="1"/>
</dbReference>
<evidence type="ECO:0000313" key="5">
    <source>
        <dbReference type="EMBL" id="SHF76834.1"/>
    </source>
</evidence>
<keyword evidence="1" id="KW-0805">Transcription regulation</keyword>
<name>A0A1M5ECH4_LOKAT</name>
<dbReference type="STRING" id="366533.SAMN05444339_11237"/>
<accession>A0A1M5ECH4</accession>
<gene>
    <name evidence="5" type="ORF">SAMN05444339_11237</name>
</gene>
<dbReference type="PANTHER" id="PTHR33164">
    <property type="entry name" value="TRANSCRIPTIONAL REGULATOR, MARR FAMILY"/>
    <property type="match status" value="1"/>
</dbReference>
<proteinExistence type="predicted"/>
<dbReference type="InterPro" id="IPR039422">
    <property type="entry name" value="MarR/SlyA-like"/>
</dbReference>
<evidence type="ECO:0000256" key="3">
    <source>
        <dbReference type="ARBA" id="ARBA00023163"/>
    </source>
</evidence>
<dbReference type="PROSITE" id="PS01117">
    <property type="entry name" value="HTH_MARR_1"/>
    <property type="match status" value="1"/>
</dbReference>
<protein>
    <submittedName>
        <fullName evidence="5">DNA-binding transcriptional regulator, MarR family</fullName>
    </submittedName>
</protein>
<keyword evidence="6" id="KW-1185">Reference proteome</keyword>
<dbReference type="InterPro" id="IPR036390">
    <property type="entry name" value="WH_DNA-bd_sf"/>
</dbReference>
<dbReference type="PANTHER" id="PTHR33164:SF89">
    <property type="entry name" value="MARR FAMILY REGULATORY PROTEIN"/>
    <property type="match status" value="1"/>
</dbReference>
<dbReference type="InterPro" id="IPR036388">
    <property type="entry name" value="WH-like_DNA-bd_sf"/>
</dbReference>
<dbReference type="Gene3D" id="1.10.10.10">
    <property type="entry name" value="Winged helix-like DNA-binding domain superfamily/Winged helix DNA-binding domain"/>
    <property type="match status" value="1"/>
</dbReference>
<evidence type="ECO:0000256" key="1">
    <source>
        <dbReference type="ARBA" id="ARBA00023015"/>
    </source>
</evidence>
<dbReference type="SUPFAM" id="SSF46785">
    <property type="entry name" value="Winged helix' DNA-binding domain"/>
    <property type="match status" value="1"/>
</dbReference>
<dbReference type="InterPro" id="IPR023187">
    <property type="entry name" value="Tscrpt_reg_MarR-type_CS"/>
</dbReference>
<dbReference type="AlphaFoldDB" id="A0A1M5ECH4"/>
<keyword evidence="2 5" id="KW-0238">DNA-binding</keyword>
<reference evidence="6" key="1">
    <citation type="submission" date="2016-11" db="EMBL/GenBank/DDBJ databases">
        <authorList>
            <person name="Varghese N."/>
            <person name="Submissions S."/>
        </authorList>
    </citation>
    <scope>NUCLEOTIDE SEQUENCE [LARGE SCALE GENOMIC DNA]</scope>
    <source>
        <strain evidence="6">DSM 29326</strain>
    </source>
</reference>
<organism evidence="5 6">
    <name type="scientific">Loktanella atrilutea</name>
    <dbReference type="NCBI Taxonomy" id="366533"/>
    <lineage>
        <taxon>Bacteria</taxon>
        <taxon>Pseudomonadati</taxon>
        <taxon>Pseudomonadota</taxon>
        <taxon>Alphaproteobacteria</taxon>
        <taxon>Rhodobacterales</taxon>
        <taxon>Roseobacteraceae</taxon>
        <taxon>Loktanella</taxon>
    </lineage>
</organism>
<evidence type="ECO:0000256" key="2">
    <source>
        <dbReference type="ARBA" id="ARBA00023125"/>
    </source>
</evidence>
<dbReference type="Pfam" id="PF12802">
    <property type="entry name" value="MarR_2"/>
    <property type="match status" value="1"/>
</dbReference>
<evidence type="ECO:0000259" key="4">
    <source>
        <dbReference type="PROSITE" id="PS50995"/>
    </source>
</evidence>
<dbReference type="GO" id="GO:0003677">
    <property type="term" value="F:DNA binding"/>
    <property type="evidence" value="ECO:0007669"/>
    <property type="project" value="UniProtKB-KW"/>
</dbReference>
<dbReference type="GO" id="GO:0003700">
    <property type="term" value="F:DNA-binding transcription factor activity"/>
    <property type="evidence" value="ECO:0007669"/>
    <property type="project" value="InterPro"/>
</dbReference>
<evidence type="ECO:0000313" key="6">
    <source>
        <dbReference type="Proteomes" id="UP000183987"/>
    </source>
</evidence>
<sequence length="137" mass="15052">MRTEQISTITGAQALALGHIGRHEGLSINELAGLTCTHQSTVSEVVGRLEAFGFLIRTRSENDGRRVELRLTEAGRKLTKALEPTIQEELMNALTRLPPQTRAELADGLGAWMMEAGLDDAPIVMFFEPEGPEDRKP</sequence>
<feature type="domain" description="HTH marR-type" evidence="4">
    <location>
        <begin position="1"/>
        <end position="114"/>
    </location>
</feature>
<dbReference type="GO" id="GO:0006950">
    <property type="term" value="P:response to stress"/>
    <property type="evidence" value="ECO:0007669"/>
    <property type="project" value="TreeGrafter"/>
</dbReference>
<dbReference type="InterPro" id="IPR000835">
    <property type="entry name" value="HTH_MarR-typ"/>
</dbReference>
<dbReference type="Proteomes" id="UP000183987">
    <property type="component" value="Unassembled WGS sequence"/>
</dbReference>
<dbReference type="EMBL" id="FQUE01000012">
    <property type="protein sequence ID" value="SHF76834.1"/>
    <property type="molecule type" value="Genomic_DNA"/>
</dbReference>